<evidence type="ECO:0000313" key="1">
    <source>
        <dbReference type="EMBL" id="KKM74405.1"/>
    </source>
</evidence>
<dbReference type="AlphaFoldDB" id="A0A0F9MCR9"/>
<protein>
    <submittedName>
        <fullName evidence="1">Uncharacterized protein</fullName>
    </submittedName>
</protein>
<organism evidence="1">
    <name type="scientific">marine sediment metagenome</name>
    <dbReference type="NCBI Taxonomy" id="412755"/>
    <lineage>
        <taxon>unclassified sequences</taxon>
        <taxon>metagenomes</taxon>
        <taxon>ecological metagenomes</taxon>
    </lineage>
</organism>
<dbReference type="EMBL" id="LAZR01009146">
    <property type="protein sequence ID" value="KKM74405.1"/>
    <property type="molecule type" value="Genomic_DNA"/>
</dbReference>
<comment type="caution">
    <text evidence="1">The sequence shown here is derived from an EMBL/GenBank/DDBJ whole genome shotgun (WGS) entry which is preliminary data.</text>
</comment>
<gene>
    <name evidence="1" type="ORF">LCGC14_1400660</name>
</gene>
<accession>A0A0F9MCR9</accession>
<proteinExistence type="predicted"/>
<name>A0A0F9MCR9_9ZZZZ</name>
<reference evidence="1" key="1">
    <citation type="journal article" date="2015" name="Nature">
        <title>Complex archaea that bridge the gap between prokaryotes and eukaryotes.</title>
        <authorList>
            <person name="Spang A."/>
            <person name="Saw J.H."/>
            <person name="Jorgensen S.L."/>
            <person name="Zaremba-Niedzwiedzka K."/>
            <person name="Martijn J."/>
            <person name="Lind A.E."/>
            <person name="van Eijk R."/>
            <person name="Schleper C."/>
            <person name="Guy L."/>
            <person name="Ettema T.J."/>
        </authorList>
    </citation>
    <scope>NUCLEOTIDE SEQUENCE</scope>
</reference>
<sequence length="45" mass="5269">MKVGEEDKVEIYRAFYEQMVKFGYSLEYIGMQLAFIARAADEEAK</sequence>